<dbReference type="OMA" id="CKPRTLL"/>
<keyword evidence="1" id="KW-0677">Repeat</keyword>
<dbReference type="Proteomes" id="UP000008143">
    <property type="component" value="Chromosome 2"/>
</dbReference>
<sequence length="378" mass="41147">MESEEYEEWLVESIRLYKDLHDFELQDPTRVVEWIGDKSICVAGYDGTKRNEILQLLIPQKLHAKENPGLCPERDLKVEHGGFIDEPVYSLKHIPQSSLIVTSGPTGCPLRVWQIGPEDRDVIVPLSTLPTDAGNETWTRTATTPSAPPQILHGSQANSIHLTEIQSTKRIYTLGLSGSDALSTLGFLDPYTVFVCCRNGRQCMADVRMPGAACEGSVGKHGLSSAAWCAAVNPSKGAACSTVASLSAEGHVCLTDARNLSAPLKCAKCRVPKPAAPEHFLNVCWAPALSDCISLSGFGGTVQIFDTKQWDCAMKEREALFIHRGHSVMGASEAGSEPIVTAHSWHPWKERTVLSAASDGSLHVWNWSDLPEHDGTQL</sequence>
<organism evidence="2">
    <name type="scientific">Xenopus tropicalis</name>
    <name type="common">Western clawed frog</name>
    <name type="synonym">Silurana tropicalis</name>
    <dbReference type="NCBI Taxonomy" id="8364"/>
    <lineage>
        <taxon>Eukaryota</taxon>
        <taxon>Metazoa</taxon>
        <taxon>Chordata</taxon>
        <taxon>Craniata</taxon>
        <taxon>Vertebrata</taxon>
        <taxon>Euteleostomi</taxon>
        <taxon>Amphibia</taxon>
        <taxon>Batrachia</taxon>
        <taxon>Anura</taxon>
        <taxon>Pipoidea</taxon>
        <taxon>Pipidae</taxon>
        <taxon>Xenopodinae</taxon>
        <taxon>Xenopus</taxon>
        <taxon>Silurana</taxon>
    </lineage>
</organism>
<dbReference type="ExpressionAtlas" id="F6UZY4">
    <property type="expression patterns" value="baseline"/>
</dbReference>
<dbReference type="GO" id="GO:0031122">
    <property type="term" value="P:cytoplasmic microtubule organization"/>
    <property type="evidence" value="ECO:0000318"/>
    <property type="project" value="GO_Central"/>
</dbReference>
<dbReference type="Gene3D" id="2.130.10.10">
    <property type="entry name" value="YVTN repeat-like/Quinoprotein amine dehydrogenase"/>
    <property type="match status" value="1"/>
</dbReference>
<dbReference type="Ensembl" id="ENSXETT00000043656">
    <property type="protein sequence ID" value="ENSXETP00000043656"/>
    <property type="gene ID" value="ENSXETG00000020233"/>
</dbReference>
<proteinExistence type="predicted"/>
<reference evidence="2" key="2">
    <citation type="submission" date="2011-06" db="UniProtKB">
        <authorList>
            <consortium name="Ensembl"/>
        </authorList>
    </citation>
    <scope>IDENTIFICATION</scope>
</reference>
<evidence type="ECO:0000313" key="2">
    <source>
        <dbReference type="Ensembl" id="ENSXETP00000043656"/>
    </source>
</evidence>
<dbReference type="GeneTree" id="ENSGT00390000015701"/>
<evidence type="ECO:0000313" key="4">
    <source>
        <dbReference type="RefSeq" id="XP_031752175.1"/>
    </source>
</evidence>
<dbReference type="GeneID" id="496983"/>
<dbReference type="PANTHER" id="PTHR46947:SF1">
    <property type="entry name" value="WD REPEAT-CONTAINING PROTEIN 73"/>
    <property type="match status" value="1"/>
</dbReference>
<accession>F6UZY4</accession>
<dbReference type="AlphaFoldDB" id="F6UZY4"/>
<dbReference type="InterPro" id="IPR036322">
    <property type="entry name" value="WD40_repeat_dom_sf"/>
</dbReference>
<dbReference type="SUPFAM" id="SSF50978">
    <property type="entry name" value="WD40 repeat-like"/>
    <property type="match status" value="1"/>
</dbReference>
<gene>
    <name evidence="2 4 5" type="primary">wdr73</name>
</gene>
<keyword evidence="3" id="KW-1185">Reference proteome</keyword>
<dbReference type="OrthoDB" id="9822052at2759"/>
<dbReference type="STRING" id="8364.ENSXETP00000043656"/>
<dbReference type="Bgee" id="ENSXETG00000020233">
    <property type="expression patterns" value="Expressed in sensory system and 30 other cell types or tissues"/>
</dbReference>
<reference evidence="4" key="3">
    <citation type="submission" date="2025-04" db="UniProtKB">
        <authorList>
            <consortium name="RefSeq"/>
        </authorList>
    </citation>
    <scope>IDENTIFICATION</scope>
    <source>
        <strain evidence="4">Nigerian</strain>
        <tissue evidence="4">Liver and blood</tissue>
    </source>
</reference>
<protein>
    <submittedName>
        <fullName evidence="2">WD repeat domain 73</fullName>
    </submittedName>
    <submittedName>
        <fullName evidence="4">WD repeat-containing protein 73 isoform X1</fullName>
    </submittedName>
</protein>
<dbReference type="HOGENOM" id="CLU_070481_0_0_1"/>
<dbReference type="CTD" id="84942"/>
<dbReference type="AGR" id="Xenbase:XB-GENE-5809223"/>
<dbReference type="InterPro" id="IPR042795">
    <property type="entry name" value="Wdr73"/>
</dbReference>
<dbReference type="InterPro" id="IPR015943">
    <property type="entry name" value="WD40/YVTN_repeat-like_dom_sf"/>
</dbReference>
<evidence type="ECO:0000256" key="1">
    <source>
        <dbReference type="ARBA" id="ARBA00022737"/>
    </source>
</evidence>
<reference evidence="2" key="1">
    <citation type="journal article" date="2010" name="Science">
        <title>The genome of the Western clawed frog Xenopus tropicalis.</title>
        <authorList>
            <person name="Hellsten U."/>
            <person name="Harland R.M."/>
            <person name="Gilchrist M.J."/>
            <person name="Hendrix D."/>
            <person name="Jurka J."/>
            <person name="Kapitonov V."/>
            <person name="Ovcharenko I."/>
            <person name="Putnam N.H."/>
            <person name="Shu S."/>
            <person name="Taher L."/>
            <person name="Blitz I.L."/>
            <person name="Blumberg B."/>
            <person name="Dichmann D.S."/>
            <person name="Dubchak I."/>
            <person name="Amaya E."/>
            <person name="Detter J.C."/>
            <person name="Fletcher R."/>
            <person name="Gerhard D.S."/>
            <person name="Goodstein D."/>
            <person name="Graves T."/>
            <person name="Grigoriev I.V."/>
            <person name="Grimwood J."/>
            <person name="Kawashima T."/>
            <person name="Lindquist E."/>
            <person name="Lucas S.M."/>
            <person name="Mead P.E."/>
            <person name="Mitros T."/>
            <person name="Ogino H."/>
            <person name="Ohta Y."/>
            <person name="Poliakov A.V."/>
            <person name="Pollet N."/>
            <person name="Robert J."/>
            <person name="Salamov A."/>
            <person name="Sater A.K."/>
            <person name="Schmutz J."/>
            <person name="Terry A."/>
            <person name="Vize P.D."/>
            <person name="Warren W.C."/>
            <person name="Wells D."/>
            <person name="Wills A."/>
            <person name="Wilson R.K."/>
            <person name="Zimmerman L.B."/>
            <person name="Zorn A.M."/>
            <person name="Grainger R."/>
            <person name="Grammer T."/>
            <person name="Khokha M.K."/>
            <person name="Richardson P.M."/>
            <person name="Rokhsar D.S."/>
        </authorList>
    </citation>
    <scope>NUCLEOTIDE SEQUENCE [LARGE SCALE GENOMIC DNA]</scope>
    <source>
        <strain evidence="2">Nigerian</strain>
    </source>
</reference>
<dbReference type="eggNOG" id="KOG0264">
    <property type="taxonomic scope" value="Eukaryota"/>
</dbReference>
<dbReference type="PANTHER" id="PTHR46947">
    <property type="entry name" value="WD REPEAT-CONTAINING PROTEIN 73"/>
    <property type="match status" value="1"/>
</dbReference>
<dbReference type="RefSeq" id="XP_031752175.1">
    <property type="nucleotide sequence ID" value="XM_031896315.1"/>
</dbReference>
<dbReference type="Xenbase" id="XB-GENE-5809223">
    <property type="gene designation" value="wdr73"/>
</dbReference>
<name>F6UZY4_XENTR</name>
<dbReference type="KEGG" id="xtr:496983"/>
<evidence type="ECO:0000313" key="3">
    <source>
        <dbReference type="Proteomes" id="UP000008143"/>
    </source>
</evidence>
<evidence type="ECO:0000313" key="5">
    <source>
        <dbReference type="Xenbase" id="XB-GENE-5809223"/>
    </source>
</evidence>